<dbReference type="Gene3D" id="1.10.357.10">
    <property type="entry name" value="Tetracycline Repressor, domain 2"/>
    <property type="match status" value="1"/>
</dbReference>
<accession>H5TC71</accession>
<evidence type="ECO:0000256" key="1">
    <source>
        <dbReference type="ARBA" id="ARBA00023125"/>
    </source>
</evidence>
<reference evidence="4 5" key="2">
    <citation type="journal article" date="2017" name="Antonie Van Leeuwenhoek">
        <title>Rhizobium rhizosphaerae sp. nov., a novel species isolated from rice rhizosphere.</title>
        <authorList>
            <person name="Zhao J.J."/>
            <person name="Zhang J."/>
            <person name="Zhang R.J."/>
            <person name="Zhang C.W."/>
            <person name="Yin H.Q."/>
            <person name="Zhang X.X."/>
        </authorList>
    </citation>
    <scope>NUCLEOTIDE SEQUENCE [LARGE SCALE GENOMIC DNA]</scope>
    <source>
        <strain evidence="4 5">ACAM 611</strain>
    </source>
</reference>
<dbReference type="Pfam" id="PF00440">
    <property type="entry name" value="TetR_N"/>
    <property type="match status" value="1"/>
</dbReference>
<protein>
    <submittedName>
        <fullName evidence="4">TetR/AcrR family transcriptional regulator</fullName>
    </submittedName>
</protein>
<dbReference type="eggNOG" id="COG1309">
    <property type="taxonomic scope" value="Bacteria"/>
</dbReference>
<dbReference type="InterPro" id="IPR009057">
    <property type="entry name" value="Homeodomain-like_sf"/>
</dbReference>
<sequence length="219" mass="24752">MFPITTKKKSNPTTSIGLKRRTLIISAALKAFAEHGYSGASIQKIADSANLSKTNVLYYFRSKKLLYSEVMSSILSIWDSSFDRVTVNDCPAQALANYIAEKMENSRTMPLSSKVFAIEIINGGPNLDTSFKHTHKLWVQDRITLIEDWMTAGKMDNINPEYLLHHIWASTQYYADFSYQIENVHGAHMSQQEFTHATNTVIKLILKGCGLIVPEHYLS</sequence>
<evidence type="ECO:0000313" key="5">
    <source>
        <dbReference type="Proteomes" id="UP000053586"/>
    </source>
</evidence>
<proteinExistence type="predicted"/>
<comment type="caution">
    <text evidence="4">The sequence shown here is derived from an EMBL/GenBank/DDBJ whole genome shotgun (WGS) entry which is preliminary data.</text>
</comment>
<dbReference type="AlphaFoldDB" id="H5TC71"/>
<dbReference type="Gene3D" id="1.10.10.60">
    <property type="entry name" value="Homeodomain-like"/>
    <property type="match status" value="1"/>
</dbReference>
<dbReference type="GO" id="GO:0003677">
    <property type="term" value="F:DNA binding"/>
    <property type="evidence" value="ECO:0007669"/>
    <property type="project" value="UniProtKB-UniRule"/>
</dbReference>
<evidence type="ECO:0000256" key="2">
    <source>
        <dbReference type="PROSITE-ProRule" id="PRU00335"/>
    </source>
</evidence>
<dbReference type="EMBL" id="BAET01000018">
    <property type="protein sequence ID" value="GAB55898.1"/>
    <property type="molecule type" value="Genomic_DNA"/>
</dbReference>
<dbReference type="SUPFAM" id="SSF46689">
    <property type="entry name" value="Homeodomain-like"/>
    <property type="match status" value="1"/>
</dbReference>
<evidence type="ECO:0000259" key="3">
    <source>
        <dbReference type="PROSITE" id="PS50977"/>
    </source>
</evidence>
<feature type="DNA-binding region" description="H-T-H motif" evidence="2">
    <location>
        <begin position="41"/>
        <end position="60"/>
    </location>
</feature>
<dbReference type="PANTHER" id="PTHR30328">
    <property type="entry name" value="TRANSCRIPTIONAL REPRESSOR"/>
    <property type="match status" value="1"/>
</dbReference>
<dbReference type="PANTHER" id="PTHR30328:SF54">
    <property type="entry name" value="HTH-TYPE TRANSCRIPTIONAL REPRESSOR SCO4008"/>
    <property type="match status" value="1"/>
</dbReference>
<keyword evidence="1 2" id="KW-0238">DNA-binding</keyword>
<reference evidence="4 5" key="1">
    <citation type="journal article" date="2012" name="J. Bacteriol.">
        <title>Genome sequence of proteorhodopsin-containing sea ice bacterium Glaciecola punicea ACAM 611T.</title>
        <authorList>
            <person name="Qin Q.-L."/>
            <person name="Xie B.-B."/>
            <person name="Shu Y.-L."/>
            <person name="Rong J.-C."/>
            <person name="Zhao D.-L."/>
            <person name="Zhang X.-Y."/>
            <person name="Chen X.-L."/>
            <person name="Zhou B.-C."/>
            <person name="Zhanga Y.-Z."/>
        </authorList>
    </citation>
    <scope>NUCLEOTIDE SEQUENCE [LARGE SCALE GENOMIC DNA]</scope>
    <source>
        <strain evidence="4 5">ACAM 611</strain>
    </source>
</reference>
<dbReference type="InterPro" id="IPR050109">
    <property type="entry name" value="HTH-type_TetR-like_transc_reg"/>
</dbReference>
<dbReference type="Pfam" id="PF08362">
    <property type="entry name" value="TetR_C_3"/>
    <property type="match status" value="1"/>
</dbReference>
<name>H5TC71_9ALTE</name>
<dbReference type="PROSITE" id="PS50977">
    <property type="entry name" value="HTH_TETR_2"/>
    <property type="match status" value="1"/>
</dbReference>
<keyword evidence="5" id="KW-1185">Reference proteome</keyword>
<organism evidence="4 5">
    <name type="scientific">Glaciecola punicea ACAM 611</name>
    <dbReference type="NCBI Taxonomy" id="1121923"/>
    <lineage>
        <taxon>Bacteria</taxon>
        <taxon>Pseudomonadati</taxon>
        <taxon>Pseudomonadota</taxon>
        <taxon>Gammaproteobacteria</taxon>
        <taxon>Alteromonadales</taxon>
        <taxon>Alteromonadaceae</taxon>
        <taxon>Glaciecola</taxon>
    </lineage>
</organism>
<dbReference type="InterPro" id="IPR013573">
    <property type="entry name" value="Tscrpt_reg_YcdC_C"/>
</dbReference>
<dbReference type="PRINTS" id="PR00455">
    <property type="entry name" value="HTHTETR"/>
</dbReference>
<gene>
    <name evidence="4" type="primary">rutR</name>
    <name evidence="4" type="ORF">GPUN_1782</name>
</gene>
<dbReference type="Proteomes" id="UP000053586">
    <property type="component" value="Unassembled WGS sequence"/>
</dbReference>
<dbReference type="SUPFAM" id="SSF48498">
    <property type="entry name" value="Tetracyclin repressor-like, C-terminal domain"/>
    <property type="match status" value="1"/>
</dbReference>
<dbReference type="GO" id="GO:0045892">
    <property type="term" value="P:negative regulation of DNA-templated transcription"/>
    <property type="evidence" value="ECO:0007669"/>
    <property type="project" value="InterPro"/>
</dbReference>
<evidence type="ECO:0000313" key="4">
    <source>
        <dbReference type="EMBL" id="GAB55898.1"/>
    </source>
</evidence>
<dbReference type="InterPro" id="IPR001647">
    <property type="entry name" value="HTH_TetR"/>
</dbReference>
<feature type="domain" description="HTH tetR-type" evidence="3">
    <location>
        <begin position="18"/>
        <end position="78"/>
    </location>
</feature>
<dbReference type="InterPro" id="IPR036271">
    <property type="entry name" value="Tet_transcr_reg_TetR-rel_C_sf"/>
</dbReference>
<dbReference type="STRING" id="56804.BAE46_07345"/>